<dbReference type="Proteomes" id="UP000290560">
    <property type="component" value="Unassembled WGS sequence"/>
</dbReference>
<dbReference type="EMBL" id="KV875761">
    <property type="protein sequence ID" value="RZR72823.1"/>
    <property type="molecule type" value="Genomic_DNA"/>
</dbReference>
<evidence type="ECO:0000256" key="1">
    <source>
        <dbReference type="SAM" id="MobiDB-lite"/>
    </source>
</evidence>
<accession>A0A444G5S9</accession>
<organism evidence="2">
    <name type="scientific">Ensete ventricosum</name>
    <name type="common">Abyssinian banana</name>
    <name type="synonym">Musa ensete</name>
    <dbReference type="NCBI Taxonomy" id="4639"/>
    <lineage>
        <taxon>Eukaryota</taxon>
        <taxon>Viridiplantae</taxon>
        <taxon>Streptophyta</taxon>
        <taxon>Embryophyta</taxon>
        <taxon>Tracheophyta</taxon>
        <taxon>Spermatophyta</taxon>
        <taxon>Magnoliopsida</taxon>
        <taxon>Liliopsida</taxon>
        <taxon>Zingiberales</taxon>
        <taxon>Musaceae</taxon>
        <taxon>Ensete</taxon>
    </lineage>
</organism>
<feature type="region of interest" description="Disordered" evidence="1">
    <location>
        <begin position="21"/>
        <end position="44"/>
    </location>
</feature>
<protein>
    <submittedName>
        <fullName evidence="2">Uncharacterized protein</fullName>
    </submittedName>
</protein>
<proteinExistence type="predicted"/>
<sequence>MDFLMMAVTISMGLEKHRKPCVPPNSPPNHADVSSQSNIVTHRRRMRTTRSICFSLQTRNWRGRPELEMEARTYLSSRLRQPPSEIASGQMKSSVFGLSEHKPCGIALHTTEPRKRMGCLTQRTRAYDKRPID</sequence>
<name>A0A444G5S9_ENSVE</name>
<gene>
    <name evidence="2" type="ORF">BHM03_00017465</name>
</gene>
<evidence type="ECO:0000313" key="2">
    <source>
        <dbReference type="EMBL" id="RZR72823.1"/>
    </source>
</evidence>
<dbReference type="AlphaFoldDB" id="A0A444G5S9"/>
<reference evidence="2" key="1">
    <citation type="journal article" date="2018" name="Data Brief">
        <title>Genome sequence data from 17 accessions of Ensete ventricosum, a staple food crop for millions in Ethiopia.</title>
        <authorList>
            <person name="Yemataw Z."/>
            <person name="Muzemil S."/>
            <person name="Ambachew D."/>
            <person name="Tripathi L."/>
            <person name="Tesfaye K."/>
            <person name="Chala A."/>
            <person name="Farbos A."/>
            <person name="O'Neill P."/>
            <person name="Moore K."/>
            <person name="Grant M."/>
            <person name="Studholme D.J."/>
        </authorList>
    </citation>
    <scope>NUCLEOTIDE SEQUENCE [LARGE SCALE GENOMIC DNA]</scope>
    <source>
        <tissue evidence="2">Leaf</tissue>
    </source>
</reference>